<feature type="domain" description="Cch helix turn helix" evidence="2">
    <location>
        <begin position="511"/>
        <end position="595"/>
    </location>
</feature>
<accession>A0A8S5ML51</accession>
<dbReference type="InterPro" id="IPR040538">
    <property type="entry name" value="Cch_HTH"/>
</dbReference>
<keyword evidence="3" id="KW-0378">Hydrolase</keyword>
<evidence type="ECO:0000259" key="2">
    <source>
        <dbReference type="Pfam" id="PF18662"/>
    </source>
</evidence>
<keyword evidence="3" id="KW-0067">ATP-binding</keyword>
<feature type="domain" description="DUF927" evidence="1">
    <location>
        <begin position="113"/>
        <end position="379"/>
    </location>
</feature>
<reference evidence="3" key="1">
    <citation type="journal article" date="2021" name="Proc. Natl. Acad. Sci. U.S.A.">
        <title>A Catalog of Tens of Thousands of Viruses from Human Metagenomes Reveals Hidden Associations with Chronic Diseases.</title>
        <authorList>
            <person name="Tisza M.J."/>
            <person name="Buck C.B."/>
        </authorList>
    </citation>
    <scope>NUCLEOTIDE SEQUENCE</scope>
    <source>
        <strain evidence="3">Ct1Jx6</strain>
    </source>
</reference>
<dbReference type="Pfam" id="PF06048">
    <property type="entry name" value="DUF927"/>
    <property type="match status" value="1"/>
</dbReference>
<dbReference type="InterPro" id="IPR009270">
    <property type="entry name" value="DUF927"/>
</dbReference>
<dbReference type="GO" id="GO:0004386">
    <property type="term" value="F:helicase activity"/>
    <property type="evidence" value="ECO:0007669"/>
    <property type="project" value="UniProtKB-KW"/>
</dbReference>
<organism evidence="3">
    <name type="scientific">Caudovirales sp. ct1Jx6</name>
    <dbReference type="NCBI Taxonomy" id="2826765"/>
    <lineage>
        <taxon>Viruses</taxon>
        <taxon>Duplodnaviria</taxon>
        <taxon>Heunggongvirae</taxon>
        <taxon>Uroviricota</taxon>
        <taxon>Caudoviricetes</taxon>
    </lineage>
</organism>
<evidence type="ECO:0000313" key="3">
    <source>
        <dbReference type="EMBL" id="DAD83049.1"/>
    </source>
</evidence>
<evidence type="ECO:0000259" key="1">
    <source>
        <dbReference type="Pfam" id="PF06048"/>
    </source>
</evidence>
<protein>
    <submittedName>
        <fullName evidence="3">Active helicase ring shaped helicase</fullName>
    </submittedName>
</protein>
<dbReference type="Pfam" id="PF18662">
    <property type="entry name" value="HTH_56"/>
    <property type="match status" value="1"/>
</dbReference>
<dbReference type="EMBL" id="BK014927">
    <property type="protein sequence ID" value="DAD83049.1"/>
    <property type="molecule type" value="Genomic_DNA"/>
</dbReference>
<sequence>MNESKIILEGAESDYFRETSPEDLLSSEVLLSLYDIKDLAERARIRALLILAAKDKHIEREVKEVLKAYDAADVKLQHDYQKSQSLTTMFSFVKEYQQLDCGCWIADDNGVRMQKPSGEITFATKTPILPVALLENVSTGTEKVKLLYLKNGSARTLICDRQIAANQSKIVQLADKGIEVTSETAKLLVRYISDCINYNAETLPYAKAYSQLGWSNSGFIPYSGGAVLDAEDENRILFGAVAPHGSLENWLSMTHDLRENILIRLTMAASFASVLIKKVGGLPFVCHIWGGTGTGKTVALKVAMSIWGNPEMGKMTRTMNMTVNAMMSTAAFLNDLPFAGDELQTIKDASGDYDRLIMRVCEGVDRGRMDSNGKAKEMRKWNCAFIFTGEEPCTHDSSGGGVKNRVIQMEVTKPLCVSHSGNEAVSIVEENYGHAGKVFIEHLEAVDDLKEQFRGIYNKILAKTDTTEKQAIPMALMLLADKLACECLYTGETPLQVEDGIPYLCSADDIDTSERAYEWFCDFVARNEVRFKSTSLENHGERWGKIEPDYVLINKQVLCGELRKAGFDFDAIKKKWKTKGYVIMQSGKYSSRTCVDGGEVSRYVKMAKPSKDDELDEVDYNDIPF</sequence>
<proteinExistence type="predicted"/>
<keyword evidence="3" id="KW-0547">Nucleotide-binding</keyword>
<name>A0A8S5ML51_9CAUD</name>
<keyword evidence="3" id="KW-0347">Helicase</keyword>